<keyword evidence="6" id="KW-0731">Sigma factor</keyword>
<dbReference type="Gene3D" id="1.10.10.60">
    <property type="entry name" value="Homeodomain-like"/>
    <property type="match status" value="1"/>
</dbReference>
<keyword evidence="4" id="KW-0548">Nucleotidyltransferase</keyword>
<dbReference type="Pfam" id="PF04963">
    <property type="entry name" value="Sigma54_CBD"/>
    <property type="match status" value="1"/>
</dbReference>
<dbReference type="Gene3D" id="1.10.10.1330">
    <property type="entry name" value="RNA polymerase sigma-54 factor, core-binding domain"/>
    <property type="match status" value="1"/>
</dbReference>
<dbReference type="InterPro" id="IPR007634">
    <property type="entry name" value="RNA_pol_sigma_54_DNA-bd"/>
</dbReference>
<dbReference type="AlphaFoldDB" id="A0A6M0Q8W8"/>
<evidence type="ECO:0000259" key="9">
    <source>
        <dbReference type="Pfam" id="PF04552"/>
    </source>
</evidence>
<dbReference type="Pfam" id="PF04552">
    <property type="entry name" value="Sigma54_DBD"/>
    <property type="match status" value="1"/>
</dbReference>
<evidence type="ECO:0000256" key="6">
    <source>
        <dbReference type="ARBA" id="ARBA00023082"/>
    </source>
</evidence>
<accession>A0A6M0Q8W8</accession>
<keyword evidence="2" id="KW-0240">DNA-directed RNA polymerase</keyword>
<dbReference type="Proteomes" id="UP000481043">
    <property type="component" value="Unassembled WGS sequence"/>
</dbReference>
<dbReference type="InterPro" id="IPR038709">
    <property type="entry name" value="RpoN_core-bd_sf"/>
</dbReference>
<dbReference type="Pfam" id="PF00309">
    <property type="entry name" value="Sigma54_AID"/>
    <property type="match status" value="1"/>
</dbReference>
<dbReference type="PANTHER" id="PTHR32248:SF4">
    <property type="entry name" value="RNA POLYMERASE SIGMA-54 FACTOR"/>
    <property type="match status" value="1"/>
</dbReference>
<evidence type="ECO:0000256" key="4">
    <source>
        <dbReference type="ARBA" id="ARBA00022695"/>
    </source>
</evidence>
<dbReference type="PANTHER" id="PTHR32248">
    <property type="entry name" value="RNA POLYMERASE SIGMA-54 FACTOR"/>
    <property type="match status" value="1"/>
</dbReference>
<comment type="caution">
    <text evidence="11">The sequence shown here is derived from an EMBL/GenBank/DDBJ whole genome shotgun (WGS) entry which is preliminary data.</text>
</comment>
<organism evidence="11 12">
    <name type="scientific">Bacillus mesophilus</name>
    <dbReference type="NCBI Taxonomy" id="1808955"/>
    <lineage>
        <taxon>Bacteria</taxon>
        <taxon>Bacillati</taxon>
        <taxon>Bacillota</taxon>
        <taxon>Bacilli</taxon>
        <taxon>Bacillales</taxon>
        <taxon>Bacillaceae</taxon>
        <taxon>Bacillus</taxon>
    </lineage>
</organism>
<evidence type="ECO:0000259" key="10">
    <source>
        <dbReference type="Pfam" id="PF04963"/>
    </source>
</evidence>
<dbReference type="PIRSF" id="PIRSF000774">
    <property type="entry name" value="RpoN"/>
    <property type="match status" value="1"/>
</dbReference>
<keyword evidence="7" id="KW-0238">DNA-binding</keyword>
<reference evidence="11 12" key="1">
    <citation type="submission" date="2020-02" db="EMBL/GenBank/DDBJ databases">
        <title>Bacillus aquiflavi sp. nov., isolated from yellow water of strong flavor Chinese baijiu in Yibin region of China.</title>
        <authorList>
            <person name="Xie J."/>
        </authorList>
    </citation>
    <scope>NUCLEOTIDE SEQUENCE [LARGE SCALE GENOMIC DNA]</scope>
    <source>
        <strain evidence="11 12">SA4</strain>
    </source>
</reference>
<dbReference type="PROSITE" id="PS50044">
    <property type="entry name" value="SIGMA54_3"/>
    <property type="match status" value="1"/>
</dbReference>
<evidence type="ECO:0000256" key="8">
    <source>
        <dbReference type="ARBA" id="ARBA00023163"/>
    </source>
</evidence>
<dbReference type="GO" id="GO:0016987">
    <property type="term" value="F:sigma factor activity"/>
    <property type="evidence" value="ECO:0007669"/>
    <property type="project" value="UniProtKB-KW"/>
</dbReference>
<name>A0A6M0Q8W8_9BACI</name>
<dbReference type="RefSeq" id="WP_163179651.1">
    <property type="nucleotide sequence ID" value="NZ_JAAIWM010000003.1"/>
</dbReference>
<evidence type="ECO:0000256" key="5">
    <source>
        <dbReference type="ARBA" id="ARBA00023015"/>
    </source>
</evidence>
<dbReference type="GO" id="GO:0006352">
    <property type="term" value="P:DNA-templated transcription initiation"/>
    <property type="evidence" value="ECO:0007669"/>
    <property type="project" value="InterPro"/>
</dbReference>
<dbReference type="PROSITE" id="PS00717">
    <property type="entry name" value="SIGMA54_1"/>
    <property type="match status" value="1"/>
</dbReference>
<comment type="similarity">
    <text evidence="1">Belongs to the sigma-54 factor family.</text>
</comment>
<dbReference type="EMBL" id="JAAIWM010000003">
    <property type="protein sequence ID" value="NEY72189.1"/>
    <property type="molecule type" value="Genomic_DNA"/>
</dbReference>
<evidence type="ECO:0000256" key="1">
    <source>
        <dbReference type="ARBA" id="ARBA00008798"/>
    </source>
</evidence>
<keyword evidence="5" id="KW-0805">Transcription regulation</keyword>
<protein>
    <submittedName>
        <fullName evidence="11">RNA polymerase factor sigma-54</fullName>
    </submittedName>
</protein>
<proteinExistence type="inferred from homology"/>
<dbReference type="PROSITE" id="PS00718">
    <property type="entry name" value="SIGMA54_2"/>
    <property type="match status" value="1"/>
</dbReference>
<evidence type="ECO:0000256" key="3">
    <source>
        <dbReference type="ARBA" id="ARBA00022679"/>
    </source>
</evidence>
<keyword evidence="8" id="KW-0804">Transcription</keyword>
<dbReference type="InterPro" id="IPR007046">
    <property type="entry name" value="RNA_pol_sigma_54_core-bd"/>
</dbReference>
<evidence type="ECO:0000313" key="11">
    <source>
        <dbReference type="EMBL" id="NEY72189.1"/>
    </source>
</evidence>
<feature type="domain" description="RNA polymerase sigma factor 54 DNA-binding" evidence="9">
    <location>
        <begin position="272"/>
        <end position="431"/>
    </location>
</feature>
<dbReference type="GO" id="GO:0000428">
    <property type="term" value="C:DNA-directed RNA polymerase complex"/>
    <property type="evidence" value="ECO:0007669"/>
    <property type="project" value="UniProtKB-KW"/>
</dbReference>
<dbReference type="PRINTS" id="PR00045">
    <property type="entry name" value="SIGMA54FCT"/>
</dbReference>
<dbReference type="InterPro" id="IPR000394">
    <property type="entry name" value="RNA_pol_sigma_54"/>
</dbReference>
<dbReference type="GO" id="GO:0001216">
    <property type="term" value="F:DNA-binding transcription activator activity"/>
    <property type="evidence" value="ECO:0007669"/>
    <property type="project" value="InterPro"/>
</dbReference>
<dbReference type="GO" id="GO:0003677">
    <property type="term" value="F:DNA binding"/>
    <property type="evidence" value="ECO:0007669"/>
    <property type="project" value="UniProtKB-KW"/>
</dbReference>
<evidence type="ECO:0000313" key="12">
    <source>
        <dbReference type="Proteomes" id="UP000481043"/>
    </source>
</evidence>
<keyword evidence="3" id="KW-0808">Transferase</keyword>
<feature type="domain" description="RNA polymerase sigma factor 54 core-binding" evidence="10">
    <location>
        <begin position="71"/>
        <end position="258"/>
    </location>
</feature>
<dbReference type="NCBIfam" id="TIGR02395">
    <property type="entry name" value="rpoN_sigma"/>
    <property type="match status" value="1"/>
</dbReference>
<evidence type="ECO:0000256" key="2">
    <source>
        <dbReference type="ARBA" id="ARBA00022478"/>
    </source>
</evidence>
<gene>
    <name evidence="11" type="primary">rpoN</name>
    <name evidence="11" type="ORF">G4D63_10675</name>
</gene>
<keyword evidence="12" id="KW-1185">Reference proteome</keyword>
<sequence>MKTGLVQQQTTKLALTKELRQAITLLQYTSFELTTYINELSLENPFIELHDPVHTRKISKPRFSDKQLEYEVAAPTAPTLSEHIQTQLILHPITLPFQNKVMFLIHNLDDQGYLRESLEDLSFEGVYTIDELAEALAYIQDELEPIGIGAQSLQQSLLIQLRRRYPNAILTYKIVDHYFTQLAERKWELISKALKISTEEIKKSFALIQTLNPRPGSEYRKGEISYIVPDLFIEKHSGQYKVLINDRSYTPFTINKDYLTLKSQNVDQASADYLRSKYQEANWVKQSVEQRKRTMVRVTEAIVSKQEEFFEKGASFLQPLTLREIANEVEMHESTISRTVRGKYLQSPAGVFELKYFFTSKVKSTSDQEISSISVKEIITTIIKEENKKRPLSDQKISAMLKEEHKLKVSRRTVAKYREQLHIPSSSARKQF</sequence>
<dbReference type="GO" id="GO:0016779">
    <property type="term" value="F:nucleotidyltransferase activity"/>
    <property type="evidence" value="ECO:0007669"/>
    <property type="project" value="UniProtKB-KW"/>
</dbReference>
<evidence type="ECO:0000256" key="7">
    <source>
        <dbReference type="ARBA" id="ARBA00023125"/>
    </source>
</evidence>